<reference evidence="8" key="1">
    <citation type="submission" date="2021-06" db="EMBL/GenBank/DDBJ databases">
        <authorList>
            <person name="Kallberg Y."/>
            <person name="Tangrot J."/>
            <person name="Rosling A."/>
        </authorList>
    </citation>
    <scope>NUCLEOTIDE SEQUENCE</scope>
    <source>
        <strain evidence="8">MT106</strain>
    </source>
</reference>
<evidence type="ECO:0000256" key="5">
    <source>
        <dbReference type="ARBA" id="ARBA00022842"/>
    </source>
</evidence>
<dbReference type="GO" id="GO:0010945">
    <property type="term" value="F:coenzyme A diphosphatase activity"/>
    <property type="evidence" value="ECO:0007669"/>
    <property type="project" value="InterPro"/>
</dbReference>
<gene>
    <name evidence="8" type="ORF">AGERDE_LOCUS11638</name>
</gene>
<protein>
    <submittedName>
        <fullName evidence="8">10610_t:CDS:1</fullName>
    </submittedName>
</protein>
<dbReference type="InterPro" id="IPR045121">
    <property type="entry name" value="CoAse"/>
</dbReference>
<keyword evidence="5" id="KW-0460">Magnesium</keyword>
<evidence type="ECO:0000256" key="6">
    <source>
        <dbReference type="ARBA" id="ARBA00023211"/>
    </source>
</evidence>
<comment type="caution">
    <text evidence="8">The sequence shown here is derived from an EMBL/GenBank/DDBJ whole genome shotgun (WGS) entry which is preliminary data.</text>
</comment>
<dbReference type="PANTHER" id="PTHR12992">
    <property type="entry name" value="NUDIX HYDROLASE"/>
    <property type="match status" value="1"/>
</dbReference>
<dbReference type="GO" id="GO:0015938">
    <property type="term" value="P:coenzyme A catabolic process"/>
    <property type="evidence" value="ECO:0007669"/>
    <property type="project" value="TreeGrafter"/>
</dbReference>
<dbReference type="InterPro" id="IPR000086">
    <property type="entry name" value="NUDIX_hydrolase_dom"/>
</dbReference>
<proteinExistence type="predicted"/>
<comment type="cofactor">
    <cofactor evidence="2">
        <name>Mg(2+)</name>
        <dbReference type="ChEBI" id="CHEBI:18420"/>
    </cofactor>
</comment>
<dbReference type="SUPFAM" id="SSF55811">
    <property type="entry name" value="Nudix"/>
    <property type="match status" value="1"/>
</dbReference>
<dbReference type="GO" id="GO:0046872">
    <property type="term" value="F:metal ion binding"/>
    <property type="evidence" value="ECO:0007669"/>
    <property type="project" value="UniProtKB-KW"/>
</dbReference>
<dbReference type="CDD" id="cd03426">
    <property type="entry name" value="NUDIX_CoAse_Nudt7"/>
    <property type="match status" value="1"/>
</dbReference>
<evidence type="ECO:0000259" key="7">
    <source>
        <dbReference type="PROSITE" id="PS51462"/>
    </source>
</evidence>
<dbReference type="Pfam" id="PF00293">
    <property type="entry name" value="NUDIX"/>
    <property type="match status" value="1"/>
</dbReference>
<feature type="domain" description="Nudix hydrolase" evidence="7">
    <location>
        <begin position="29"/>
        <end position="171"/>
    </location>
</feature>
<dbReference type="PROSITE" id="PS51462">
    <property type="entry name" value="NUDIX"/>
    <property type="match status" value="1"/>
</dbReference>
<dbReference type="InterPro" id="IPR015797">
    <property type="entry name" value="NUDIX_hydrolase-like_dom_sf"/>
</dbReference>
<evidence type="ECO:0000256" key="2">
    <source>
        <dbReference type="ARBA" id="ARBA00001946"/>
    </source>
</evidence>
<accession>A0A9N9E259</accession>
<evidence type="ECO:0000313" key="8">
    <source>
        <dbReference type="EMBL" id="CAG8656897.1"/>
    </source>
</evidence>
<dbReference type="EMBL" id="CAJVPL010005319">
    <property type="protein sequence ID" value="CAG8656897.1"/>
    <property type="molecule type" value="Genomic_DNA"/>
</dbReference>
<dbReference type="PANTHER" id="PTHR12992:SF24">
    <property type="entry name" value="PEROXISOMAL COENZYME A DIPHOSPHATASE NUDT7"/>
    <property type="match status" value="1"/>
</dbReference>
<comment type="cofactor">
    <cofactor evidence="1">
        <name>Mn(2+)</name>
        <dbReference type="ChEBI" id="CHEBI:29035"/>
    </cofactor>
</comment>
<keyword evidence="4" id="KW-0378">Hydrolase</keyword>
<sequence>MSSANLTTAQQCIENLRAYKPSPDIFIYKHRAAVLVPLMINPVTRDLEVLFIKRADQLRSFPGEAAFPGGRAEPTDENLYITATREAEEEIGLKRSDIEPLCQFSPLLTSNFLLVTPFAALIRNPAEFKPTLNPQEVSQVFTVPLRVFISREIHEYQDVNWNGQRYRRHVFKWQGWTILGLSSHVMGYLAKAAYELSELPWAEYAPNQLDDTALIIALRPEIKLIKSHI</sequence>
<dbReference type="Proteomes" id="UP000789831">
    <property type="component" value="Unassembled WGS sequence"/>
</dbReference>
<name>A0A9N9E259_9GLOM</name>
<evidence type="ECO:0000256" key="3">
    <source>
        <dbReference type="ARBA" id="ARBA00022723"/>
    </source>
</evidence>
<keyword evidence="3" id="KW-0479">Metal-binding</keyword>
<dbReference type="AlphaFoldDB" id="A0A9N9E259"/>
<evidence type="ECO:0000313" key="9">
    <source>
        <dbReference type="Proteomes" id="UP000789831"/>
    </source>
</evidence>
<dbReference type="Gene3D" id="3.90.79.10">
    <property type="entry name" value="Nucleoside Triphosphate Pyrophosphohydrolase"/>
    <property type="match status" value="1"/>
</dbReference>
<keyword evidence="6" id="KW-0464">Manganese</keyword>
<evidence type="ECO:0000256" key="1">
    <source>
        <dbReference type="ARBA" id="ARBA00001936"/>
    </source>
</evidence>
<organism evidence="8 9">
    <name type="scientific">Ambispora gerdemannii</name>
    <dbReference type="NCBI Taxonomy" id="144530"/>
    <lineage>
        <taxon>Eukaryota</taxon>
        <taxon>Fungi</taxon>
        <taxon>Fungi incertae sedis</taxon>
        <taxon>Mucoromycota</taxon>
        <taxon>Glomeromycotina</taxon>
        <taxon>Glomeromycetes</taxon>
        <taxon>Archaeosporales</taxon>
        <taxon>Ambisporaceae</taxon>
        <taxon>Ambispora</taxon>
    </lineage>
</organism>
<dbReference type="OrthoDB" id="10260614at2759"/>
<keyword evidence="9" id="KW-1185">Reference proteome</keyword>
<evidence type="ECO:0000256" key="4">
    <source>
        <dbReference type="ARBA" id="ARBA00022801"/>
    </source>
</evidence>